<evidence type="ECO:0000259" key="1">
    <source>
        <dbReference type="PROSITE" id="PS50097"/>
    </source>
</evidence>
<dbReference type="AlphaFoldDB" id="A0A4Y2A8E4"/>
<dbReference type="Gene3D" id="3.30.710.10">
    <property type="entry name" value="Potassium Channel Kv1.1, Chain A"/>
    <property type="match status" value="1"/>
</dbReference>
<dbReference type="SUPFAM" id="SSF54695">
    <property type="entry name" value="POZ domain"/>
    <property type="match status" value="1"/>
</dbReference>
<feature type="domain" description="BTB" evidence="1">
    <location>
        <begin position="114"/>
        <end position="181"/>
    </location>
</feature>
<proteinExistence type="predicted"/>
<dbReference type="OrthoDB" id="6431385at2759"/>
<dbReference type="Proteomes" id="UP000499080">
    <property type="component" value="Unassembled WGS sequence"/>
</dbReference>
<protein>
    <submittedName>
        <fullName evidence="2">TD and POZ domain-containing protein 4</fullName>
    </submittedName>
</protein>
<dbReference type="EMBL" id="BGPR01000009">
    <property type="protein sequence ID" value="GBL76028.1"/>
    <property type="molecule type" value="Genomic_DNA"/>
</dbReference>
<reference evidence="2 3" key="1">
    <citation type="journal article" date="2019" name="Sci. Rep.">
        <title>Orb-weaving spider Araneus ventricosus genome elucidates the spidroin gene catalogue.</title>
        <authorList>
            <person name="Kono N."/>
            <person name="Nakamura H."/>
            <person name="Ohtoshi R."/>
            <person name="Moran D.A.P."/>
            <person name="Shinohara A."/>
            <person name="Yoshida Y."/>
            <person name="Fujiwara M."/>
            <person name="Mori M."/>
            <person name="Tomita M."/>
            <person name="Arakawa K."/>
        </authorList>
    </citation>
    <scope>NUCLEOTIDE SEQUENCE [LARGE SCALE GENOMIC DNA]</scope>
</reference>
<name>A0A4Y2A8E4_ARAVE</name>
<evidence type="ECO:0000313" key="2">
    <source>
        <dbReference type="EMBL" id="GBL76028.1"/>
    </source>
</evidence>
<dbReference type="SMART" id="SM00225">
    <property type="entry name" value="BTB"/>
    <property type="match status" value="1"/>
</dbReference>
<dbReference type="PROSITE" id="PS50097">
    <property type="entry name" value="BTB"/>
    <property type="match status" value="1"/>
</dbReference>
<evidence type="ECO:0000313" key="3">
    <source>
        <dbReference type="Proteomes" id="UP000499080"/>
    </source>
</evidence>
<dbReference type="CDD" id="cd18186">
    <property type="entry name" value="BTB_POZ_ZBTB_KLHL-like"/>
    <property type="match status" value="1"/>
</dbReference>
<dbReference type="Pfam" id="PF00651">
    <property type="entry name" value="BTB"/>
    <property type="match status" value="1"/>
</dbReference>
<sequence length="274" mass="31649">MPLNGFPSGNKCIRKEFLFCEKEKQKLFILPFSKNDLIANKNLCLPDDVLSFRLECTFSTGKIFEEIEKVVYGCEKFLTSEADDHCLDEENALSASKRILNEDIKSLFRDNILSDIKLKTSSKTYLSHKSILSARSPVFRAMFSNNMKEKFNECVDIDDLDSDTVCRMLHYVYTAEIQDLEWENACDLYRAADKYEILALRDDCSAILKTKLCSTNACEVLIFADIHQDNDLKTSVQDFIFDHDIIISDEWEQLMKSHLKLAADTMRLQIQRNS</sequence>
<dbReference type="PANTHER" id="PTHR24413">
    <property type="entry name" value="SPECKLE-TYPE POZ PROTEIN"/>
    <property type="match status" value="1"/>
</dbReference>
<dbReference type="Gene3D" id="1.25.40.420">
    <property type="match status" value="1"/>
</dbReference>
<organism evidence="2 3">
    <name type="scientific">Araneus ventricosus</name>
    <name type="common">Orbweaver spider</name>
    <name type="synonym">Epeira ventricosa</name>
    <dbReference type="NCBI Taxonomy" id="182803"/>
    <lineage>
        <taxon>Eukaryota</taxon>
        <taxon>Metazoa</taxon>
        <taxon>Ecdysozoa</taxon>
        <taxon>Arthropoda</taxon>
        <taxon>Chelicerata</taxon>
        <taxon>Arachnida</taxon>
        <taxon>Araneae</taxon>
        <taxon>Araneomorphae</taxon>
        <taxon>Entelegynae</taxon>
        <taxon>Araneoidea</taxon>
        <taxon>Araneidae</taxon>
        <taxon>Araneus</taxon>
    </lineage>
</organism>
<dbReference type="InterPro" id="IPR000210">
    <property type="entry name" value="BTB/POZ_dom"/>
</dbReference>
<dbReference type="InterPro" id="IPR011333">
    <property type="entry name" value="SKP1/BTB/POZ_sf"/>
</dbReference>
<gene>
    <name evidence="2" type="primary">Tdpoz4_17</name>
    <name evidence="2" type="ORF">AVEN_234340_1</name>
</gene>
<accession>A0A4Y2A8E4</accession>
<keyword evidence="3" id="KW-1185">Reference proteome</keyword>
<comment type="caution">
    <text evidence="2">The sequence shown here is derived from an EMBL/GenBank/DDBJ whole genome shotgun (WGS) entry which is preliminary data.</text>
</comment>